<dbReference type="GO" id="GO:0016787">
    <property type="term" value="F:hydrolase activity"/>
    <property type="evidence" value="ECO:0007669"/>
    <property type="project" value="UniProtKB-UniRule"/>
</dbReference>
<feature type="active site" description="Proton acceptor" evidence="4">
    <location>
        <position position="184"/>
    </location>
</feature>
<dbReference type="EMBL" id="SPQZ01000001">
    <property type="protein sequence ID" value="TFW00328.1"/>
    <property type="molecule type" value="Genomic_DNA"/>
</dbReference>
<keyword evidence="2 4" id="KW-0442">Lipid degradation</keyword>
<dbReference type="InterPro" id="IPR002641">
    <property type="entry name" value="PNPLA_dom"/>
</dbReference>
<evidence type="ECO:0000256" key="1">
    <source>
        <dbReference type="ARBA" id="ARBA00022801"/>
    </source>
</evidence>
<dbReference type="RefSeq" id="WP_135119152.1">
    <property type="nucleotide sequence ID" value="NZ_SPQZ01000001.1"/>
</dbReference>
<keyword evidence="7" id="KW-1185">Reference proteome</keyword>
<accession>A0A4Y9R810</accession>
<sequence>MGSALVLGGGGVTGIAWETGLLFGLEQAGVRLSTADRLVGTSAGSTVAAQLASGTPLERLFEVQRRGSVGERAAKLSPMDILRLVGGLAFARDRPKAIRSLGQASLERTDSADAEARRAIIAERVPVSDWPDRDLLIAANDVLTGELRAFTAADGVPLIDAVGASCAVPLVWPPVDIDGRYYIDGGLPYPANVQLAAGCDRVVVIAPLTSGIGAGTSVRAQVKALGPGVRSLVLSPDREAKRALGRNSLDPAAREASAVAGHLQAERVAAEATAFWGKA</sequence>
<evidence type="ECO:0000256" key="3">
    <source>
        <dbReference type="ARBA" id="ARBA00023098"/>
    </source>
</evidence>
<evidence type="ECO:0000256" key="2">
    <source>
        <dbReference type="ARBA" id="ARBA00022963"/>
    </source>
</evidence>
<feature type="short sequence motif" description="GXGXXG" evidence="4">
    <location>
        <begin position="9"/>
        <end position="14"/>
    </location>
</feature>
<evidence type="ECO:0000313" key="6">
    <source>
        <dbReference type="EMBL" id="TFW00328.1"/>
    </source>
</evidence>
<keyword evidence="3 4" id="KW-0443">Lipid metabolism</keyword>
<evidence type="ECO:0000259" key="5">
    <source>
        <dbReference type="PROSITE" id="PS51635"/>
    </source>
</evidence>
<dbReference type="InterPro" id="IPR050301">
    <property type="entry name" value="NTE"/>
</dbReference>
<comment type="caution">
    <text evidence="6">The sequence shown here is derived from an EMBL/GenBank/DDBJ whole genome shotgun (WGS) entry which is preliminary data.</text>
</comment>
<dbReference type="GO" id="GO:0016042">
    <property type="term" value="P:lipid catabolic process"/>
    <property type="evidence" value="ECO:0007669"/>
    <property type="project" value="UniProtKB-UniRule"/>
</dbReference>
<dbReference type="PANTHER" id="PTHR14226">
    <property type="entry name" value="NEUROPATHY TARGET ESTERASE/SWISS CHEESE D.MELANOGASTER"/>
    <property type="match status" value="1"/>
</dbReference>
<feature type="short sequence motif" description="GXSXG" evidence="4">
    <location>
        <begin position="40"/>
        <end position="44"/>
    </location>
</feature>
<feature type="short sequence motif" description="DGA/G" evidence="4">
    <location>
        <begin position="184"/>
        <end position="186"/>
    </location>
</feature>
<dbReference type="SUPFAM" id="SSF52151">
    <property type="entry name" value="FabD/lysophospholipase-like"/>
    <property type="match status" value="1"/>
</dbReference>
<dbReference type="Proteomes" id="UP000298127">
    <property type="component" value="Unassembled WGS sequence"/>
</dbReference>
<proteinExistence type="predicted"/>
<evidence type="ECO:0000256" key="4">
    <source>
        <dbReference type="PROSITE-ProRule" id="PRU01161"/>
    </source>
</evidence>
<organism evidence="6 7">
    <name type="scientific">Orlajensenia leifsoniae</name>
    <dbReference type="NCBI Taxonomy" id="2561933"/>
    <lineage>
        <taxon>Bacteria</taxon>
        <taxon>Bacillati</taxon>
        <taxon>Actinomycetota</taxon>
        <taxon>Actinomycetes</taxon>
        <taxon>Micrococcales</taxon>
        <taxon>Microbacteriaceae</taxon>
        <taxon>Orlajensenia</taxon>
    </lineage>
</organism>
<protein>
    <submittedName>
        <fullName evidence="6">Patatin-like phospholipase family protein</fullName>
    </submittedName>
</protein>
<gene>
    <name evidence="6" type="ORF">E4M00_03905</name>
</gene>
<dbReference type="Gene3D" id="3.40.1090.10">
    <property type="entry name" value="Cytosolic phospholipase A2 catalytic domain"/>
    <property type="match status" value="2"/>
</dbReference>
<keyword evidence="1 4" id="KW-0378">Hydrolase</keyword>
<evidence type="ECO:0000313" key="7">
    <source>
        <dbReference type="Proteomes" id="UP000298127"/>
    </source>
</evidence>
<feature type="active site" description="Nucleophile" evidence="4">
    <location>
        <position position="42"/>
    </location>
</feature>
<name>A0A4Y9R810_9MICO</name>
<reference evidence="6 7" key="1">
    <citation type="journal article" date="2018" name="J. Microbiol.">
        <title>Leifsonia flava sp. nov., a novel actinobacterium isolated from the rhizosphere of Aquilegia viridiflora.</title>
        <authorList>
            <person name="Cai Y."/>
            <person name="Tao W.Z."/>
            <person name="Ma Y.J."/>
            <person name="Cheng J."/>
            <person name="Zhang M.Y."/>
            <person name="Zhang Y.X."/>
        </authorList>
    </citation>
    <scope>NUCLEOTIDE SEQUENCE [LARGE SCALE GENOMIC DNA]</scope>
    <source>
        <strain evidence="6 7">SYP-B2174</strain>
    </source>
</reference>
<dbReference type="PROSITE" id="PS51635">
    <property type="entry name" value="PNPLA"/>
    <property type="match status" value="1"/>
</dbReference>
<dbReference type="AlphaFoldDB" id="A0A4Y9R810"/>
<dbReference type="Pfam" id="PF01734">
    <property type="entry name" value="Patatin"/>
    <property type="match status" value="1"/>
</dbReference>
<dbReference type="InterPro" id="IPR016035">
    <property type="entry name" value="Acyl_Trfase/lysoPLipase"/>
</dbReference>
<feature type="domain" description="PNPLA" evidence="5">
    <location>
        <begin position="5"/>
        <end position="199"/>
    </location>
</feature>
<dbReference type="PANTHER" id="PTHR14226:SF57">
    <property type="entry name" value="BLR7027 PROTEIN"/>
    <property type="match status" value="1"/>
</dbReference>